<keyword evidence="3" id="KW-1185">Reference proteome</keyword>
<proteinExistence type="predicted"/>
<reference evidence="2 3" key="1">
    <citation type="submission" date="2019-06" db="EMBL/GenBank/DDBJ databases">
        <title>Sequencing the genomes of 1000 actinobacteria strains.</title>
        <authorList>
            <person name="Klenk H.-P."/>
        </authorList>
    </citation>
    <scope>NUCLEOTIDE SEQUENCE [LARGE SCALE GENOMIC DNA]</scope>
    <source>
        <strain evidence="2 3">DSM 12335</strain>
    </source>
</reference>
<gene>
    <name evidence="2" type="ORF">FB467_0366</name>
</gene>
<keyword evidence="2" id="KW-0808">Transferase</keyword>
<feature type="domain" description="N-acetyltransferase" evidence="1">
    <location>
        <begin position="29"/>
        <end position="191"/>
    </location>
</feature>
<evidence type="ECO:0000313" key="3">
    <source>
        <dbReference type="Proteomes" id="UP000319516"/>
    </source>
</evidence>
<dbReference type="Gene3D" id="3.40.630.30">
    <property type="match status" value="1"/>
</dbReference>
<dbReference type="PROSITE" id="PS51186">
    <property type="entry name" value="GNAT"/>
    <property type="match status" value="1"/>
</dbReference>
<dbReference type="Pfam" id="PF13302">
    <property type="entry name" value="Acetyltransf_3"/>
    <property type="match status" value="1"/>
</dbReference>
<organism evidence="2 3">
    <name type="scientific">Ornithinicoccus hortensis</name>
    <dbReference type="NCBI Taxonomy" id="82346"/>
    <lineage>
        <taxon>Bacteria</taxon>
        <taxon>Bacillati</taxon>
        <taxon>Actinomycetota</taxon>
        <taxon>Actinomycetes</taxon>
        <taxon>Micrococcales</taxon>
        <taxon>Intrasporangiaceae</taxon>
        <taxon>Ornithinicoccus</taxon>
    </lineage>
</organism>
<dbReference type="SUPFAM" id="SSF55729">
    <property type="entry name" value="Acyl-CoA N-acyltransferases (Nat)"/>
    <property type="match status" value="1"/>
</dbReference>
<accession>A0A542YMM3</accession>
<dbReference type="EMBL" id="VFOP01000001">
    <property type="protein sequence ID" value="TQL49301.1"/>
    <property type="molecule type" value="Genomic_DNA"/>
</dbReference>
<dbReference type="AlphaFoldDB" id="A0A542YMM3"/>
<protein>
    <submittedName>
        <fullName evidence="2">RimJ/RimL family protein N-acetyltransferase</fullName>
    </submittedName>
</protein>
<evidence type="ECO:0000313" key="2">
    <source>
        <dbReference type="EMBL" id="TQL49301.1"/>
    </source>
</evidence>
<evidence type="ECO:0000259" key="1">
    <source>
        <dbReference type="PROSITE" id="PS51186"/>
    </source>
</evidence>
<sequence length="208" mass="23058">MGWPLSVQFLRLAGSADDRLPGSVASVTISFVRLDPTGDDRDGLVDFMTRNEFPFHVRTCLTSEQVGASIAEGAFRDEDNDSFWIEHDELGRIGFFRLEDLTDGAPLFDLRLDGAFRGRGLGVPILRAAADHVFGTMPAVNRFEGQTREDNIAMRKTFLRAGWVKEAHYRQGWPVEGGAPVASVAYGILRQDWESGGTSTFDWDDLGD</sequence>
<comment type="caution">
    <text evidence="2">The sequence shown here is derived from an EMBL/GenBank/DDBJ whole genome shotgun (WGS) entry which is preliminary data.</text>
</comment>
<dbReference type="Proteomes" id="UP000319516">
    <property type="component" value="Unassembled WGS sequence"/>
</dbReference>
<dbReference type="InterPro" id="IPR000182">
    <property type="entry name" value="GNAT_dom"/>
</dbReference>
<name>A0A542YMM3_9MICO</name>
<dbReference type="InterPro" id="IPR016181">
    <property type="entry name" value="Acyl_CoA_acyltransferase"/>
</dbReference>
<dbReference type="GO" id="GO:0016747">
    <property type="term" value="F:acyltransferase activity, transferring groups other than amino-acyl groups"/>
    <property type="evidence" value="ECO:0007669"/>
    <property type="project" value="InterPro"/>
</dbReference>